<evidence type="ECO:0000259" key="9">
    <source>
        <dbReference type="Pfam" id="PF08418"/>
    </source>
</evidence>
<evidence type="ECO:0000256" key="3">
    <source>
        <dbReference type="ARBA" id="ARBA00018596"/>
    </source>
</evidence>
<dbReference type="Pfam" id="PF04042">
    <property type="entry name" value="DNA_pol_E_B"/>
    <property type="match status" value="1"/>
</dbReference>
<evidence type="ECO:0000259" key="8">
    <source>
        <dbReference type="Pfam" id="PF04042"/>
    </source>
</evidence>
<dbReference type="InterPro" id="IPR043034">
    <property type="entry name" value="DNA_pol_alpha_B_N_sf"/>
</dbReference>
<evidence type="ECO:0000259" key="10">
    <source>
        <dbReference type="Pfam" id="PF22062"/>
    </source>
</evidence>
<evidence type="ECO:0000313" key="12">
    <source>
        <dbReference type="Proteomes" id="UP001159042"/>
    </source>
</evidence>
<keyword evidence="12" id="KW-1185">Reference proteome</keyword>
<dbReference type="PANTHER" id="PTHR23061:SF12">
    <property type="entry name" value="DNA POLYMERASE ALPHA SUBUNIT B"/>
    <property type="match status" value="1"/>
</dbReference>
<evidence type="ECO:0000256" key="4">
    <source>
        <dbReference type="ARBA" id="ARBA00022705"/>
    </source>
</evidence>
<dbReference type="Gene3D" id="3.60.21.60">
    <property type="match status" value="2"/>
</dbReference>
<accession>A0AAV8WHK3</accession>
<evidence type="ECO:0000256" key="1">
    <source>
        <dbReference type="ARBA" id="ARBA00004123"/>
    </source>
</evidence>
<comment type="subcellular location">
    <subcellularLocation>
        <location evidence="1">Nucleus</location>
    </subcellularLocation>
</comment>
<comment type="caution">
    <text evidence="11">The sequence shown here is derived from an EMBL/GenBank/DDBJ whole genome shotgun (WGS) entry which is preliminary data.</text>
</comment>
<dbReference type="InterPro" id="IPR013627">
    <property type="entry name" value="Pol_alpha_B_N"/>
</dbReference>
<dbReference type="Gene3D" id="1.10.8.530">
    <property type="entry name" value="DNA polymerase alpha-primase, subunit B, N-terminal domain"/>
    <property type="match status" value="1"/>
</dbReference>
<evidence type="ECO:0000313" key="11">
    <source>
        <dbReference type="EMBL" id="KAJ8925620.1"/>
    </source>
</evidence>
<keyword evidence="4" id="KW-0235">DNA replication</keyword>
<dbReference type="GO" id="GO:0005658">
    <property type="term" value="C:alpha DNA polymerase:primase complex"/>
    <property type="evidence" value="ECO:0007669"/>
    <property type="project" value="TreeGrafter"/>
</dbReference>
<dbReference type="InterPro" id="IPR054300">
    <property type="entry name" value="OB_DPOA2"/>
</dbReference>
<keyword evidence="5" id="KW-0539">Nucleus</keyword>
<dbReference type="InterPro" id="IPR007185">
    <property type="entry name" value="DNA_pol_a/d/e_bsu"/>
</dbReference>
<feature type="region of interest" description="Disordered" evidence="6">
    <location>
        <begin position="73"/>
        <end position="98"/>
    </location>
</feature>
<sequence length="786" mass="88871">MLTKDQIVACFQELNIVASDTVLDKCLEICLKYNIEAEDFCDQWYAFTASHLNGAAPTVEYLEKLERKEFQKNKDQTPYKKLASTPASASTSYKLDESTEDNSMVVSYTATTPKRPRNQDHQTVAKTTNVIHTTAEIHSIDNSNAPSHSQSEKYKQRSDSGSVQCRYGPPSGNFQREKDYPVVVKNANEERSLGTNFKYMYEVMGKKAMCLNNMTQWLGHAILDKHHLVLTEGTLKSHLGDMVTYGRIVSDSDGKINAQSILLEGSIETNLGSTVQLNLNKVPKFSLFPGQVVAVQGNNPNSNQIQIVVASGPYTLQNSLTYEPLKDLLKYVSEYKPHVLILVGPFLEKNHECIHNGGLTQTFDTFFEGLVENIMNFVKDTSIQIVIVSSQNDAHHHPVYPTPPYSTRDKYANLTFAPDPCMINVNGLVIGATSADILFHMSHFETYQDKQPAGPVDRMGRLASHLLNQHSFYPLYPPHKGICLDHELFEQYGVMECKPHILILPSNLRHFIKNIEDCLVINPERLTKGYVAGTFARISVDPGSSQSVCNRSVCEIVLLAFSVLYFVNADEINSLVFKYKYRNVRNCQKLDDELRPFYRENLLESPLYLIFLIFLGIVLILLLLGIIKGLIGLVYIKVGQFGLGLLVDLPKPLDSYQEKEIKYRTVIYDVGGWPVHPDTKERTVRVLTKKTEFCLNTIFFIAYPLALILQLCALCCCIKNYSENDESCVKSINVIKFNEGIAKQDRYQTPGQKIDMYKENDAKEDADTKYVINMMKQSQISLQKNI</sequence>
<dbReference type="GO" id="GO:0006270">
    <property type="term" value="P:DNA replication initiation"/>
    <property type="evidence" value="ECO:0007669"/>
    <property type="project" value="TreeGrafter"/>
</dbReference>
<dbReference type="PANTHER" id="PTHR23061">
    <property type="entry name" value="DNA POLYMERASE 2 ALPHA 70 KDA SUBUNIT"/>
    <property type="match status" value="1"/>
</dbReference>
<evidence type="ECO:0000256" key="2">
    <source>
        <dbReference type="ARBA" id="ARBA00007299"/>
    </source>
</evidence>
<feature type="domain" description="DNA polymerase alpha subunit B OB" evidence="10">
    <location>
        <begin position="217"/>
        <end position="305"/>
    </location>
</feature>
<evidence type="ECO:0000256" key="5">
    <source>
        <dbReference type="ARBA" id="ARBA00023242"/>
    </source>
</evidence>
<comment type="similarity">
    <text evidence="2">Belongs to the DNA polymerase alpha subunit B family.</text>
</comment>
<feature type="transmembrane region" description="Helical" evidence="7">
    <location>
        <begin position="693"/>
        <end position="711"/>
    </location>
</feature>
<organism evidence="11 12">
    <name type="scientific">Exocentrus adspersus</name>
    <dbReference type="NCBI Taxonomy" id="1586481"/>
    <lineage>
        <taxon>Eukaryota</taxon>
        <taxon>Metazoa</taxon>
        <taxon>Ecdysozoa</taxon>
        <taxon>Arthropoda</taxon>
        <taxon>Hexapoda</taxon>
        <taxon>Insecta</taxon>
        <taxon>Pterygota</taxon>
        <taxon>Neoptera</taxon>
        <taxon>Endopterygota</taxon>
        <taxon>Coleoptera</taxon>
        <taxon>Polyphaga</taxon>
        <taxon>Cucujiformia</taxon>
        <taxon>Chrysomeloidea</taxon>
        <taxon>Cerambycidae</taxon>
        <taxon>Lamiinae</taxon>
        <taxon>Acanthocinini</taxon>
        <taxon>Exocentrus</taxon>
    </lineage>
</organism>
<name>A0AAV8WHK3_9CUCU</name>
<feature type="region of interest" description="Disordered" evidence="6">
    <location>
        <begin position="138"/>
        <end position="176"/>
    </location>
</feature>
<dbReference type="EMBL" id="JANEYG010000001">
    <property type="protein sequence ID" value="KAJ8925620.1"/>
    <property type="molecule type" value="Genomic_DNA"/>
</dbReference>
<feature type="transmembrane region" description="Helical" evidence="7">
    <location>
        <begin position="607"/>
        <end position="627"/>
    </location>
</feature>
<dbReference type="Pfam" id="PF22062">
    <property type="entry name" value="OB_DPOA2"/>
    <property type="match status" value="1"/>
</dbReference>
<feature type="domain" description="DNA polymerase alpha subunit B N-terminal" evidence="9">
    <location>
        <begin position="6"/>
        <end position="72"/>
    </location>
</feature>
<keyword evidence="7" id="KW-0812">Transmembrane</keyword>
<feature type="domain" description="DNA polymerase alpha/delta/epsilon subunit B" evidence="8">
    <location>
        <begin position="307"/>
        <end position="513"/>
    </location>
</feature>
<dbReference type="AlphaFoldDB" id="A0AAV8WHK3"/>
<dbReference type="Proteomes" id="UP001159042">
    <property type="component" value="Unassembled WGS sequence"/>
</dbReference>
<keyword evidence="7" id="KW-1133">Transmembrane helix</keyword>
<reference evidence="11 12" key="1">
    <citation type="journal article" date="2023" name="Insect Mol. Biol.">
        <title>Genome sequencing provides insights into the evolution of gene families encoding plant cell wall-degrading enzymes in longhorned beetles.</title>
        <authorList>
            <person name="Shin N.R."/>
            <person name="Okamura Y."/>
            <person name="Kirsch R."/>
            <person name="Pauchet Y."/>
        </authorList>
    </citation>
    <scope>NUCLEOTIDE SEQUENCE [LARGE SCALE GENOMIC DNA]</scope>
    <source>
        <strain evidence="11">EAD_L_NR</strain>
    </source>
</reference>
<keyword evidence="7" id="KW-0472">Membrane</keyword>
<evidence type="ECO:0000256" key="7">
    <source>
        <dbReference type="SAM" id="Phobius"/>
    </source>
</evidence>
<evidence type="ECO:0000256" key="6">
    <source>
        <dbReference type="SAM" id="MobiDB-lite"/>
    </source>
</evidence>
<protein>
    <recommendedName>
        <fullName evidence="3">DNA polymerase alpha subunit B</fullName>
    </recommendedName>
</protein>
<gene>
    <name evidence="11" type="ORF">NQ315_009464</name>
</gene>
<dbReference type="Pfam" id="PF08418">
    <property type="entry name" value="Pol_alpha_B_N"/>
    <property type="match status" value="1"/>
</dbReference>
<feature type="compositionally biased region" description="Polar residues" evidence="6">
    <location>
        <begin position="140"/>
        <end position="149"/>
    </location>
</feature>
<proteinExistence type="inferred from homology"/>
<dbReference type="InterPro" id="IPR016722">
    <property type="entry name" value="DNA_pol_alpha_bsu"/>
</dbReference>
<dbReference type="GO" id="GO:0003677">
    <property type="term" value="F:DNA binding"/>
    <property type="evidence" value="ECO:0007669"/>
    <property type="project" value="InterPro"/>
</dbReference>